<dbReference type="Proteomes" id="UP001530315">
    <property type="component" value="Unassembled WGS sequence"/>
</dbReference>
<evidence type="ECO:0000256" key="2">
    <source>
        <dbReference type="SAM" id="MobiDB-lite"/>
    </source>
</evidence>
<gene>
    <name evidence="3" type="ORF">ACHAW5_011331</name>
</gene>
<protein>
    <submittedName>
        <fullName evidence="3">Uncharacterized protein</fullName>
    </submittedName>
</protein>
<keyword evidence="4" id="KW-1185">Reference proteome</keyword>
<dbReference type="EMBL" id="JALLAZ020000142">
    <property type="protein sequence ID" value="KAL3802576.1"/>
    <property type="molecule type" value="Genomic_DNA"/>
</dbReference>
<feature type="coiled-coil region" evidence="1">
    <location>
        <begin position="167"/>
        <end position="201"/>
    </location>
</feature>
<evidence type="ECO:0000313" key="4">
    <source>
        <dbReference type="Proteomes" id="UP001530315"/>
    </source>
</evidence>
<comment type="caution">
    <text evidence="3">The sequence shown here is derived from an EMBL/GenBank/DDBJ whole genome shotgun (WGS) entry which is preliminary data.</text>
</comment>
<evidence type="ECO:0000313" key="3">
    <source>
        <dbReference type="EMBL" id="KAL3802576.1"/>
    </source>
</evidence>
<sequence>MEVVSPLTFNQGGKRRFGSPIHGVTVSTSNATAAEDFDMDDCSGYGFQATKRRKRSSNEGGGGGNDSCSFKSKENWSLSPFVQTPSRSPHSAAVRRSRACLQQDDASAQKLQELQAMVEQQAAEIHRLKCEKESVDASASQLSSHQAKVEHENKILKRAVAIQQERQNQMTAELEGARQFKAEAEERVRRLEQMNLTLQYRLQANMASGDDFMWSSPRPPDVY</sequence>
<evidence type="ECO:0000256" key="1">
    <source>
        <dbReference type="SAM" id="Coils"/>
    </source>
</evidence>
<organism evidence="3 4">
    <name type="scientific">Stephanodiscus triporus</name>
    <dbReference type="NCBI Taxonomy" id="2934178"/>
    <lineage>
        <taxon>Eukaryota</taxon>
        <taxon>Sar</taxon>
        <taxon>Stramenopiles</taxon>
        <taxon>Ochrophyta</taxon>
        <taxon>Bacillariophyta</taxon>
        <taxon>Coscinodiscophyceae</taxon>
        <taxon>Thalassiosirophycidae</taxon>
        <taxon>Stephanodiscales</taxon>
        <taxon>Stephanodiscaceae</taxon>
        <taxon>Stephanodiscus</taxon>
    </lineage>
</organism>
<accession>A0ABD3QRM4</accession>
<dbReference type="AlphaFoldDB" id="A0ABD3QRM4"/>
<feature type="region of interest" description="Disordered" evidence="2">
    <location>
        <begin position="50"/>
        <end position="71"/>
    </location>
</feature>
<dbReference type="PANTHER" id="PTHR31245">
    <property type="entry name" value="UBIQUITIN SYSTEM COMPONENT CUE PROTEIN"/>
    <property type="match status" value="1"/>
</dbReference>
<proteinExistence type="predicted"/>
<dbReference type="PANTHER" id="PTHR31245:SF20">
    <property type="entry name" value="F18B13.13 PROTEIN"/>
    <property type="match status" value="1"/>
</dbReference>
<keyword evidence="1" id="KW-0175">Coiled coil</keyword>
<name>A0ABD3QRM4_9STRA</name>
<reference evidence="3 4" key="1">
    <citation type="submission" date="2024-10" db="EMBL/GenBank/DDBJ databases">
        <title>Updated reference genomes for cyclostephanoid diatoms.</title>
        <authorList>
            <person name="Roberts W.R."/>
            <person name="Alverson A.J."/>
        </authorList>
    </citation>
    <scope>NUCLEOTIDE SEQUENCE [LARGE SCALE GENOMIC DNA]</scope>
    <source>
        <strain evidence="3 4">AJA276-08</strain>
    </source>
</reference>
<feature type="region of interest" description="Disordered" evidence="2">
    <location>
        <begin position="1"/>
        <end position="25"/>
    </location>
</feature>